<reference evidence="1" key="1">
    <citation type="submission" date="2020-03" db="EMBL/GenBank/DDBJ databases">
        <title>Castanea mollissima Vanexum genome sequencing.</title>
        <authorList>
            <person name="Staton M."/>
        </authorList>
    </citation>
    <scope>NUCLEOTIDE SEQUENCE</scope>
    <source>
        <tissue evidence="1">Leaf</tissue>
    </source>
</reference>
<dbReference type="Proteomes" id="UP000737018">
    <property type="component" value="Unassembled WGS sequence"/>
</dbReference>
<protein>
    <submittedName>
        <fullName evidence="1">Uncharacterized protein</fullName>
    </submittedName>
</protein>
<proteinExistence type="predicted"/>
<name>A0A8J4R0H6_9ROSI</name>
<organism evidence="1 2">
    <name type="scientific">Castanea mollissima</name>
    <name type="common">Chinese chestnut</name>
    <dbReference type="NCBI Taxonomy" id="60419"/>
    <lineage>
        <taxon>Eukaryota</taxon>
        <taxon>Viridiplantae</taxon>
        <taxon>Streptophyta</taxon>
        <taxon>Embryophyta</taxon>
        <taxon>Tracheophyta</taxon>
        <taxon>Spermatophyta</taxon>
        <taxon>Magnoliopsida</taxon>
        <taxon>eudicotyledons</taxon>
        <taxon>Gunneridae</taxon>
        <taxon>Pentapetalae</taxon>
        <taxon>rosids</taxon>
        <taxon>fabids</taxon>
        <taxon>Fagales</taxon>
        <taxon>Fagaceae</taxon>
        <taxon>Castanea</taxon>
    </lineage>
</organism>
<evidence type="ECO:0000313" key="2">
    <source>
        <dbReference type="Proteomes" id="UP000737018"/>
    </source>
</evidence>
<sequence>MCGGRQNDDGSHLSCKFQNAISDTPGCQGPLQEKPRPVFAHRTYLTSTQSPKPKKIGVKSERVVLRLSEPGHTRIFSPSIMI</sequence>
<dbReference type="EMBL" id="JRKL02003394">
    <property type="protein sequence ID" value="KAF3955403.1"/>
    <property type="molecule type" value="Genomic_DNA"/>
</dbReference>
<gene>
    <name evidence="1" type="ORF">CMV_019376</name>
</gene>
<keyword evidence="2" id="KW-1185">Reference proteome</keyword>
<accession>A0A8J4R0H6</accession>
<comment type="caution">
    <text evidence="1">The sequence shown here is derived from an EMBL/GenBank/DDBJ whole genome shotgun (WGS) entry which is preliminary data.</text>
</comment>
<dbReference type="AlphaFoldDB" id="A0A8J4R0H6"/>
<evidence type="ECO:0000313" key="1">
    <source>
        <dbReference type="EMBL" id="KAF3955403.1"/>
    </source>
</evidence>